<dbReference type="CDD" id="cd23992">
    <property type="entry name" value="PBP_GOBP"/>
    <property type="match status" value="1"/>
</dbReference>
<dbReference type="InterPro" id="IPR036728">
    <property type="entry name" value="PBP_GOBP_sf"/>
</dbReference>
<keyword evidence="3" id="KW-1185">Reference proteome</keyword>
<proteinExistence type="predicted"/>
<dbReference type="EMBL" id="JARPUR010000004">
    <property type="protein sequence ID" value="KAK4876869.1"/>
    <property type="molecule type" value="Genomic_DNA"/>
</dbReference>
<sequence length="131" mass="15261">MKCSVVLFCLFFVKVASGNPQQVCLEKLNLDEWGLYSVLTNEETPLDNEYGKFFLCLWRTIGVMNKDDTINLKRLQEFGEDEIDRIRNVTEMDRKILKEKLSACKLKPLKLPEQTAVQIKNCHMKTIVDLF</sequence>
<feature type="chain" id="PRO_5042974635" evidence="1">
    <location>
        <begin position="19"/>
        <end position="131"/>
    </location>
</feature>
<dbReference type="GO" id="GO:0005549">
    <property type="term" value="F:odorant binding"/>
    <property type="evidence" value="ECO:0007669"/>
    <property type="project" value="InterPro"/>
</dbReference>
<evidence type="ECO:0000313" key="3">
    <source>
        <dbReference type="Proteomes" id="UP001353858"/>
    </source>
</evidence>
<accession>A0AAN7SFL4</accession>
<organism evidence="2 3">
    <name type="scientific">Aquatica leii</name>
    <dbReference type="NCBI Taxonomy" id="1421715"/>
    <lineage>
        <taxon>Eukaryota</taxon>
        <taxon>Metazoa</taxon>
        <taxon>Ecdysozoa</taxon>
        <taxon>Arthropoda</taxon>
        <taxon>Hexapoda</taxon>
        <taxon>Insecta</taxon>
        <taxon>Pterygota</taxon>
        <taxon>Neoptera</taxon>
        <taxon>Endopterygota</taxon>
        <taxon>Coleoptera</taxon>
        <taxon>Polyphaga</taxon>
        <taxon>Elateriformia</taxon>
        <taxon>Elateroidea</taxon>
        <taxon>Lampyridae</taxon>
        <taxon>Luciolinae</taxon>
        <taxon>Aquatica</taxon>
    </lineage>
</organism>
<protein>
    <submittedName>
        <fullName evidence="2">Uncharacterized protein</fullName>
    </submittedName>
</protein>
<dbReference type="SUPFAM" id="SSF47565">
    <property type="entry name" value="Insect pheromone/odorant-binding proteins"/>
    <property type="match status" value="1"/>
</dbReference>
<dbReference type="Proteomes" id="UP001353858">
    <property type="component" value="Unassembled WGS sequence"/>
</dbReference>
<evidence type="ECO:0000313" key="2">
    <source>
        <dbReference type="EMBL" id="KAK4876869.1"/>
    </source>
</evidence>
<name>A0AAN7SFL4_9COLE</name>
<feature type="signal peptide" evidence="1">
    <location>
        <begin position="1"/>
        <end position="18"/>
    </location>
</feature>
<reference evidence="3" key="1">
    <citation type="submission" date="2023-01" db="EMBL/GenBank/DDBJ databases">
        <title>Key to firefly adult light organ development and bioluminescence: homeobox transcription factors regulate luciferase expression and transportation to peroxisome.</title>
        <authorList>
            <person name="Fu X."/>
        </authorList>
    </citation>
    <scope>NUCLEOTIDE SEQUENCE [LARGE SCALE GENOMIC DNA]</scope>
</reference>
<gene>
    <name evidence="2" type="ORF">RN001_009375</name>
</gene>
<dbReference type="AlphaFoldDB" id="A0AAN7SFL4"/>
<keyword evidence="1" id="KW-0732">Signal</keyword>
<dbReference type="InterPro" id="IPR006170">
    <property type="entry name" value="PBP/GOBP"/>
</dbReference>
<dbReference type="Gene3D" id="1.10.238.20">
    <property type="entry name" value="Pheromone/general odorant binding protein domain"/>
    <property type="match status" value="1"/>
</dbReference>
<dbReference type="Pfam" id="PF01395">
    <property type="entry name" value="PBP_GOBP"/>
    <property type="match status" value="1"/>
</dbReference>
<evidence type="ECO:0000256" key="1">
    <source>
        <dbReference type="SAM" id="SignalP"/>
    </source>
</evidence>
<comment type="caution">
    <text evidence="2">The sequence shown here is derived from an EMBL/GenBank/DDBJ whole genome shotgun (WGS) entry which is preliminary data.</text>
</comment>